<dbReference type="GO" id="GO:0006351">
    <property type="term" value="P:DNA-templated transcription"/>
    <property type="evidence" value="ECO:0007669"/>
    <property type="project" value="InterPro"/>
</dbReference>
<dbReference type="GO" id="GO:0003677">
    <property type="term" value="F:DNA binding"/>
    <property type="evidence" value="ECO:0007669"/>
    <property type="project" value="InterPro"/>
</dbReference>
<dbReference type="Proteomes" id="UP000091956">
    <property type="component" value="Unassembled WGS sequence"/>
</dbReference>
<accession>A0A1B8GPX0</accession>
<evidence type="ECO:0000256" key="1">
    <source>
        <dbReference type="ARBA" id="ARBA00004123"/>
    </source>
</evidence>
<reference evidence="5" key="2">
    <citation type="journal article" date="2018" name="Nat. Commun.">
        <title>Extreme sensitivity to ultraviolet light in the fungal pathogen causing white-nose syndrome of bats.</title>
        <authorList>
            <person name="Palmer J.M."/>
            <person name="Drees K.P."/>
            <person name="Foster J.T."/>
            <person name="Lindner D.L."/>
        </authorList>
    </citation>
    <scope>NUCLEOTIDE SEQUENCE [LARGE SCALE GENOMIC DNA]</scope>
    <source>
        <strain evidence="5">UAMH 10579</strain>
    </source>
</reference>
<name>A0A1B8GPX0_9PEZI</name>
<dbReference type="GO" id="GO:0005634">
    <property type="term" value="C:nucleus"/>
    <property type="evidence" value="ECO:0007669"/>
    <property type="project" value="UniProtKB-SubCell"/>
</dbReference>
<organism evidence="4 5">
    <name type="scientific">Pseudogymnoascus verrucosus</name>
    <dbReference type="NCBI Taxonomy" id="342668"/>
    <lineage>
        <taxon>Eukaryota</taxon>
        <taxon>Fungi</taxon>
        <taxon>Dikarya</taxon>
        <taxon>Ascomycota</taxon>
        <taxon>Pezizomycotina</taxon>
        <taxon>Leotiomycetes</taxon>
        <taxon>Thelebolales</taxon>
        <taxon>Thelebolaceae</taxon>
        <taxon>Pseudogymnoascus</taxon>
    </lineage>
</organism>
<dbReference type="EMBL" id="KV460219">
    <property type="protein sequence ID" value="OBT97872.2"/>
    <property type="molecule type" value="Genomic_DNA"/>
</dbReference>
<protein>
    <recommendedName>
        <fullName evidence="3">Xylanolytic transcriptional activator regulatory domain-containing protein</fullName>
    </recommendedName>
</protein>
<evidence type="ECO:0000256" key="2">
    <source>
        <dbReference type="ARBA" id="ARBA00023242"/>
    </source>
</evidence>
<dbReference type="GO" id="GO:0008270">
    <property type="term" value="F:zinc ion binding"/>
    <property type="evidence" value="ECO:0007669"/>
    <property type="project" value="InterPro"/>
</dbReference>
<keyword evidence="2" id="KW-0539">Nucleus</keyword>
<dbReference type="AlphaFoldDB" id="A0A1B8GPX0"/>
<dbReference type="STRING" id="342668.A0A1B8GPX0"/>
<sequence>MKYNNIGAGNYVGSSHWAAVLNSISELKGNVEEEDIRSIETHPQNPDSSSSPGLLYGCQRATKAEILSRIPPRRAADRLVSRYLTLDIPSGIFHRGQFLTEYDNFWKDPSGTPIMWICLLFTILCLGELHQHSQTPTSNTPQIPTFDSSPTSSMNVFREKIVQCLMLGKYTKGGPYVIESLIQYSMIEHFLRRDAQFEIWILLGMLIPIALRMGLHRDPKHFGEIPVFAGEMRRRVWATIFQIDVGFSALAGLPRMIKPQQCDTEEPRNLLDSDFDEKTLELPKSRPESESTPVLFLLAKNRIISVGGLISDLAHDIRPYPYTELMRFEELLQNTRDSLPESLRWQPLSQSITESPQTIMQRVYLDMFFYKMQIILYKRYLSASMTQPQYTHAREVCLDSAIKILEYQHLVDEETQLDGRLSSIGWTYSLILNNNFMLAASVLCFYIKQYSGYDKDIIDEETFQKIQALLRKSHDIWLRSSSVSNEAQKAVKSLGIILGICSSEDGEIANQLFGDSEDFFAQSTIQLVGLSIKNLTHRRLFTMLQPGRLLQRLNKGLISSFQTPNITNSAHAL</sequence>
<dbReference type="Pfam" id="PF04082">
    <property type="entry name" value="Fungal_trans"/>
    <property type="match status" value="1"/>
</dbReference>
<evidence type="ECO:0000259" key="3">
    <source>
        <dbReference type="SMART" id="SM00906"/>
    </source>
</evidence>
<dbReference type="CDD" id="cd12148">
    <property type="entry name" value="fungal_TF_MHR"/>
    <property type="match status" value="1"/>
</dbReference>
<gene>
    <name evidence="4" type="ORF">VE01_03930</name>
</gene>
<dbReference type="PANTHER" id="PTHR31001">
    <property type="entry name" value="UNCHARACTERIZED TRANSCRIPTIONAL REGULATORY PROTEIN"/>
    <property type="match status" value="1"/>
</dbReference>
<keyword evidence="5" id="KW-1185">Reference proteome</keyword>
<dbReference type="SMART" id="SM00906">
    <property type="entry name" value="Fungal_trans"/>
    <property type="match status" value="1"/>
</dbReference>
<reference evidence="4 5" key="1">
    <citation type="submission" date="2016-03" db="EMBL/GenBank/DDBJ databases">
        <title>Comparative genomics of Pseudogymnoascus destructans, the fungus causing white-nose syndrome of bats.</title>
        <authorList>
            <person name="Palmer J.M."/>
            <person name="Drees K.P."/>
            <person name="Foster J.T."/>
            <person name="Lindner D.L."/>
        </authorList>
    </citation>
    <scope>NUCLEOTIDE SEQUENCE [LARGE SCALE GENOMIC DNA]</scope>
    <source>
        <strain evidence="4 5">UAMH 10579</strain>
    </source>
</reference>
<dbReference type="InterPro" id="IPR007219">
    <property type="entry name" value="XnlR_reg_dom"/>
</dbReference>
<feature type="domain" description="Xylanolytic transcriptional activator regulatory" evidence="3">
    <location>
        <begin position="199"/>
        <end position="273"/>
    </location>
</feature>
<comment type="subcellular location">
    <subcellularLocation>
        <location evidence="1">Nucleus</location>
    </subcellularLocation>
</comment>
<dbReference type="PANTHER" id="PTHR31001:SF74">
    <property type="entry name" value="ZN(II)2CYS6 TRANSCRIPTION FACTOR (EUROFUNG)"/>
    <property type="match status" value="1"/>
</dbReference>
<evidence type="ECO:0000313" key="5">
    <source>
        <dbReference type="Proteomes" id="UP000091956"/>
    </source>
</evidence>
<dbReference type="GeneID" id="28837316"/>
<proteinExistence type="predicted"/>
<dbReference type="RefSeq" id="XP_059319801.1">
    <property type="nucleotide sequence ID" value="XM_059463578.1"/>
</dbReference>
<evidence type="ECO:0000313" key="4">
    <source>
        <dbReference type="EMBL" id="OBT97872.2"/>
    </source>
</evidence>
<dbReference type="InterPro" id="IPR050613">
    <property type="entry name" value="Sec_Metabolite_Reg"/>
</dbReference>